<keyword evidence="3" id="KW-0732">Signal</keyword>
<dbReference type="GO" id="GO:0004869">
    <property type="term" value="F:cysteine-type endopeptidase inhibitor activity"/>
    <property type="evidence" value="ECO:0007669"/>
    <property type="project" value="UniProtKB-KW"/>
</dbReference>
<sequence length="114" mass="12660">MMCHRDLLAVLALLLPLIALVVGNINAEWKPIPSTTDPGVVANAQFAVSAYDKKEGKHLVFVNVVEGNYTRGASGNIYYQLIVKAKDDRFGTSNNYNTVVRDYLDGRKDLIGFW</sequence>
<dbReference type="PANTHER" id="PTHR47364:SF2">
    <property type="entry name" value="CYSTEINE PROTEINASE INHIBITOR 5"/>
    <property type="match status" value="1"/>
</dbReference>
<evidence type="ECO:0000313" key="6">
    <source>
        <dbReference type="Proteomes" id="UP001457282"/>
    </source>
</evidence>
<evidence type="ECO:0000259" key="4">
    <source>
        <dbReference type="Pfam" id="PF16845"/>
    </source>
</evidence>
<keyword evidence="2" id="KW-0789">Thiol protease inhibitor</keyword>
<dbReference type="EMBL" id="JBEDUW010000006">
    <property type="protein sequence ID" value="KAK9919627.1"/>
    <property type="molecule type" value="Genomic_DNA"/>
</dbReference>
<evidence type="ECO:0000256" key="3">
    <source>
        <dbReference type="SAM" id="SignalP"/>
    </source>
</evidence>
<proteinExistence type="predicted"/>
<evidence type="ECO:0000256" key="2">
    <source>
        <dbReference type="ARBA" id="ARBA00022704"/>
    </source>
</evidence>
<gene>
    <name evidence="5" type="ORF">M0R45_028213</name>
</gene>
<dbReference type="Pfam" id="PF16845">
    <property type="entry name" value="SQAPI"/>
    <property type="match status" value="1"/>
</dbReference>
<organism evidence="5 6">
    <name type="scientific">Rubus argutus</name>
    <name type="common">Southern blackberry</name>
    <dbReference type="NCBI Taxonomy" id="59490"/>
    <lineage>
        <taxon>Eukaryota</taxon>
        <taxon>Viridiplantae</taxon>
        <taxon>Streptophyta</taxon>
        <taxon>Embryophyta</taxon>
        <taxon>Tracheophyta</taxon>
        <taxon>Spermatophyta</taxon>
        <taxon>Magnoliopsida</taxon>
        <taxon>eudicotyledons</taxon>
        <taxon>Gunneridae</taxon>
        <taxon>Pentapetalae</taxon>
        <taxon>rosids</taxon>
        <taxon>fabids</taxon>
        <taxon>Rosales</taxon>
        <taxon>Rosaceae</taxon>
        <taxon>Rosoideae</taxon>
        <taxon>Rosoideae incertae sedis</taxon>
        <taxon>Rubus</taxon>
    </lineage>
</organism>
<dbReference type="Gene3D" id="3.10.450.10">
    <property type="match status" value="1"/>
</dbReference>
<accession>A0AAW1W4P5</accession>
<evidence type="ECO:0000256" key="1">
    <source>
        <dbReference type="ARBA" id="ARBA00022690"/>
    </source>
</evidence>
<keyword evidence="6" id="KW-1185">Reference proteome</keyword>
<name>A0AAW1W4P5_RUBAR</name>
<feature type="domain" description="Cystatin" evidence="4">
    <location>
        <begin position="35"/>
        <end position="110"/>
    </location>
</feature>
<dbReference type="PANTHER" id="PTHR47364">
    <property type="entry name" value="CYSTEINE PROTEINASE INHIBITOR 5"/>
    <property type="match status" value="1"/>
</dbReference>
<reference evidence="5 6" key="1">
    <citation type="journal article" date="2023" name="G3 (Bethesda)">
        <title>A chromosome-length genome assembly and annotation of blackberry (Rubus argutus, cv. 'Hillquist').</title>
        <authorList>
            <person name="Bruna T."/>
            <person name="Aryal R."/>
            <person name="Dudchenko O."/>
            <person name="Sargent D.J."/>
            <person name="Mead D."/>
            <person name="Buti M."/>
            <person name="Cavallini A."/>
            <person name="Hytonen T."/>
            <person name="Andres J."/>
            <person name="Pham M."/>
            <person name="Weisz D."/>
            <person name="Mascagni F."/>
            <person name="Usai G."/>
            <person name="Natali L."/>
            <person name="Bassil N."/>
            <person name="Fernandez G.E."/>
            <person name="Lomsadze A."/>
            <person name="Armour M."/>
            <person name="Olukolu B."/>
            <person name="Poorten T."/>
            <person name="Britton C."/>
            <person name="Davik J."/>
            <person name="Ashrafi H."/>
            <person name="Aiden E.L."/>
            <person name="Borodovsky M."/>
            <person name="Worthington M."/>
        </authorList>
    </citation>
    <scope>NUCLEOTIDE SEQUENCE [LARGE SCALE GENOMIC DNA]</scope>
    <source>
        <strain evidence="5">PI 553951</strain>
    </source>
</reference>
<feature type="signal peptide" evidence="3">
    <location>
        <begin position="1"/>
        <end position="23"/>
    </location>
</feature>
<protein>
    <recommendedName>
        <fullName evidence="4">Cystatin domain-containing protein</fullName>
    </recommendedName>
</protein>
<evidence type="ECO:0000313" key="5">
    <source>
        <dbReference type="EMBL" id="KAK9919627.1"/>
    </source>
</evidence>
<dbReference type="InterPro" id="IPR046350">
    <property type="entry name" value="Cystatin_sf"/>
</dbReference>
<comment type="caution">
    <text evidence="5">The sequence shown here is derived from an EMBL/GenBank/DDBJ whole genome shotgun (WGS) entry which is preliminary data.</text>
</comment>
<dbReference type="AlphaFoldDB" id="A0AAW1W4P5"/>
<dbReference type="Proteomes" id="UP001457282">
    <property type="component" value="Unassembled WGS sequence"/>
</dbReference>
<feature type="chain" id="PRO_5043598345" description="Cystatin domain-containing protein" evidence="3">
    <location>
        <begin position="24"/>
        <end position="114"/>
    </location>
</feature>
<dbReference type="SUPFAM" id="SSF54403">
    <property type="entry name" value="Cystatin/monellin"/>
    <property type="match status" value="1"/>
</dbReference>
<keyword evidence="1" id="KW-0646">Protease inhibitor</keyword>
<dbReference type="InterPro" id="IPR000010">
    <property type="entry name" value="Cystatin_dom"/>
</dbReference>